<keyword evidence="2" id="KW-0614">Plasmid</keyword>
<evidence type="ECO:0000259" key="1">
    <source>
        <dbReference type="Pfam" id="PF19493"/>
    </source>
</evidence>
<dbReference type="RefSeq" id="WP_166283214.1">
    <property type="nucleotide sequence ID" value="NZ_JTHE03000097.1"/>
</dbReference>
<keyword evidence="3" id="KW-1185">Reference proteome</keyword>
<feature type="domain" description="Trypsin-co-occurring" evidence="1">
    <location>
        <begin position="31"/>
        <end position="105"/>
    </location>
</feature>
<geneLocation type="plasmid" evidence="2">
    <name>unnamed21</name>
</geneLocation>
<proteinExistence type="predicted"/>
<dbReference type="NCBIfam" id="NF041216">
    <property type="entry name" value="CU044_2847_fam"/>
    <property type="match status" value="1"/>
</dbReference>
<evidence type="ECO:0000313" key="2">
    <source>
        <dbReference type="EMBL" id="MCM1984454.1"/>
    </source>
</evidence>
<dbReference type="InterPro" id="IPR045794">
    <property type="entry name" value="Trypco1"/>
</dbReference>
<dbReference type="Pfam" id="PF19493">
    <property type="entry name" value="Trypco1"/>
    <property type="match status" value="1"/>
</dbReference>
<dbReference type="AlphaFoldDB" id="A0ABD4T7N4"/>
<gene>
    <name evidence="2" type="ORF">QQ91_0016650</name>
</gene>
<evidence type="ECO:0000313" key="3">
    <source>
        <dbReference type="Proteomes" id="UP000031561"/>
    </source>
</evidence>
<organism evidence="2 3">
    <name type="scientific">Lyngbya confervoides BDU141951</name>
    <dbReference type="NCBI Taxonomy" id="1574623"/>
    <lineage>
        <taxon>Bacteria</taxon>
        <taxon>Bacillati</taxon>
        <taxon>Cyanobacteriota</taxon>
        <taxon>Cyanophyceae</taxon>
        <taxon>Oscillatoriophycideae</taxon>
        <taxon>Oscillatoriales</taxon>
        <taxon>Microcoleaceae</taxon>
        <taxon>Lyngbya</taxon>
    </lineage>
</organism>
<sequence length="114" mass="12527">MPEGDRTQWQEIDLPGNETAKVYLEVLNRGGRQEAGLLESIPFEQVTEILGDIAQGLGRTLERVKPKKASVELGIEFGLENGQFVALIARGTGKANLKIALEWERPDAKEPQTG</sequence>
<protein>
    <recommendedName>
        <fullName evidence="1">Trypsin-co-occurring domain-containing protein</fullName>
    </recommendedName>
</protein>
<dbReference type="Proteomes" id="UP000031561">
    <property type="component" value="Unassembled WGS sequence"/>
</dbReference>
<name>A0ABD4T7N4_9CYAN</name>
<dbReference type="EMBL" id="JTHE03000097">
    <property type="protein sequence ID" value="MCM1984454.1"/>
    <property type="molecule type" value="Genomic_DNA"/>
</dbReference>
<comment type="caution">
    <text evidence="2">The sequence shown here is derived from an EMBL/GenBank/DDBJ whole genome shotgun (WGS) entry which is preliminary data.</text>
</comment>
<reference evidence="2 3" key="1">
    <citation type="journal article" date="2015" name="Genome Announc.">
        <title>Draft Genome Sequence of Filamentous Marine Cyanobacterium Lyngbya confervoides Strain BDU141951.</title>
        <authorList>
            <person name="Chandrababunaidu M.M."/>
            <person name="Sen D."/>
            <person name="Tripathy S."/>
        </authorList>
    </citation>
    <scope>NUCLEOTIDE SEQUENCE [LARGE SCALE GENOMIC DNA]</scope>
    <source>
        <strain evidence="2 3">BDU141951</strain>
    </source>
</reference>
<accession>A0ABD4T7N4</accession>